<accession>A0ABS9ZU33</accession>
<dbReference type="NCBIfam" id="TIGR03511">
    <property type="entry name" value="GldH_lipo"/>
    <property type="match status" value="1"/>
</dbReference>
<evidence type="ECO:0000313" key="3">
    <source>
        <dbReference type="Proteomes" id="UP001165460"/>
    </source>
</evidence>
<evidence type="ECO:0000256" key="1">
    <source>
        <dbReference type="SAM" id="SignalP"/>
    </source>
</evidence>
<evidence type="ECO:0000313" key="2">
    <source>
        <dbReference type="EMBL" id="MCJ0741823.1"/>
    </source>
</evidence>
<feature type="signal peptide" evidence="1">
    <location>
        <begin position="1"/>
        <end position="25"/>
    </location>
</feature>
<dbReference type="InterPro" id="IPR020018">
    <property type="entry name" value="Motility-assoc_lipoprot_GldH"/>
</dbReference>
<comment type="caution">
    <text evidence="2">The sequence shown here is derived from an EMBL/GenBank/DDBJ whole genome shotgun (WGS) entry which is preliminary data.</text>
</comment>
<dbReference type="RefSeq" id="WP_243359330.1">
    <property type="nucleotide sequence ID" value="NZ_JALGBH010000001.1"/>
</dbReference>
<sequence>MNKIYCLLFFIVLAGFSACNLNTVADSTQSVPGNNWLYNNPAKTQFEISDTLKTYAVKFNLRHTVDYRYSNLFVLLVVRGKDVNKKIRYELKLATQTGEWLGKGSGDIYSKEFTLLKDLSFKHQGTYTITIEQNMRDNPLIGISDVGLQVVKN</sequence>
<proteinExistence type="predicted"/>
<protein>
    <submittedName>
        <fullName evidence="2">Gliding motility lipoprotein GldH</fullName>
    </submittedName>
</protein>
<feature type="chain" id="PRO_5045051498" evidence="1">
    <location>
        <begin position="26"/>
        <end position="153"/>
    </location>
</feature>
<keyword evidence="2" id="KW-0449">Lipoprotein</keyword>
<organism evidence="2 3">
    <name type="scientific">Pedobacter montanisoli</name>
    <dbReference type="NCBI Taxonomy" id="2923277"/>
    <lineage>
        <taxon>Bacteria</taxon>
        <taxon>Pseudomonadati</taxon>
        <taxon>Bacteroidota</taxon>
        <taxon>Sphingobacteriia</taxon>
        <taxon>Sphingobacteriales</taxon>
        <taxon>Sphingobacteriaceae</taxon>
        <taxon>Pedobacter</taxon>
    </lineage>
</organism>
<reference evidence="2" key="1">
    <citation type="submission" date="2022-03" db="EMBL/GenBank/DDBJ databases">
        <authorList>
            <person name="Woo C.Y."/>
        </authorList>
    </citation>
    <scope>NUCLEOTIDE SEQUENCE</scope>
    <source>
        <strain evidence="2">CYS-01</strain>
    </source>
</reference>
<dbReference type="Pfam" id="PF14109">
    <property type="entry name" value="GldH_lipo"/>
    <property type="match status" value="1"/>
</dbReference>
<gene>
    <name evidence="2" type="ORF">MMF97_03790</name>
</gene>
<dbReference type="EMBL" id="JALGBH010000001">
    <property type="protein sequence ID" value="MCJ0741823.1"/>
    <property type="molecule type" value="Genomic_DNA"/>
</dbReference>
<name>A0ABS9ZU33_9SPHI</name>
<dbReference type="PROSITE" id="PS51257">
    <property type="entry name" value="PROKAR_LIPOPROTEIN"/>
    <property type="match status" value="1"/>
</dbReference>
<keyword evidence="3" id="KW-1185">Reference proteome</keyword>
<dbReference type="Proteomes" id="UP001165460">
    <property type="component" value="Unassembled WGS sequence"/>
</dbReference>
<keyword evidence="1" id="KW-0732">Signal</keyword>